<dbReference type="InterPro" id="IPR008011">
    <property type="entry name" value="Complex1_LYR_dom"/>
</dbReference>
<dbReference type="InterPro" id="IPR045297">
    <property type="entry name" value="Complex1_LYR_LYRM4"/>
</dbReference>
<reference evidence="2 3" key="1">
    <citation type="submission" date="2021-03" db="EMBL/GenBank/DDBJ databases">
        <authorList>
            <person name="King G.J."/>
            <person name="Bancroft I."/>
            <person name="Baten A."/>
            <person name="Bloomfield J."/>
            <person name="Borpatragohain P."/>
            <person name="He Z."/>
            <person name="Irish N."/>
            <person name="Irwin J."/>
            <person name="Liu K."/>
            <person name="Mauleon R.P."/>
            <person name="Moore J."/>
            <person name="Morris R."/>
            <person name="Ostergaard L."/>
            <person name="Wang B."/>
            <person name="Wells R."/>
        </authorList>
    </citation>
    <scope>NUCLEOTIDE SEQUENCE [LARGE SCALE GENOMIC DNA]</scope>
    <source>
        <strain evidence="2">R-o-18</strain>
        <tissue evidence="2">Leaf</tissue>
    </source>
</reference>
<evidence type="ECO:0000313" key="2">
    <source>
        <dbReference type="EMBL" id="KAG5390556.1"/>
    </source>
</evidence>
<dbReference type="PANTHER" id="PTHR47158">
    <property type="entry name" value="OS08G0239000 PROTEIN"/>
    <property type="match status" value="1"/>
</dbReference>
<dbReference type="PANTHER" id="PTHR47158:SF1">
    <property type="entry name" value="OS08G0239000 PROTEIN"/>
    <property type="match status" value="1"/>
</dbReference>
<dbReference type="Proteomes" id="UP000823674">
    <property type="component" value="Chromosome A08"/>
</dbReference>
<name>A0ABQ7LVG7_BRACM</name>
<dbReference type="Pfam" id="PF05347">
    <property type="entry name" value="Complex1_LYR"/>
    <property type="match status" value="1"/>
</dbReference>
<evidence type="ECO:0000259" key="1">
    <source>
        <dbReference type="Pfam" id="PF05347"/>
    </source>
</evidence>
<organism evidence="2 3">
    <name type="scientific">Brassica rapa subsp. trilocularis</name>
    <dbReference type="NCBI Taxonomy" id="1813537"/>
    <lineage>
        <taxon>Eukaryota</taxon>
        <taxon>Viridiplantae</taxon>
        <taxon>Streptophyta</taxon>
        <taxon>Embryophyta</taxon>
        <taxon>Tracheophyta</taxon>
        <taxon>Spermatophyta</taxon>
        <taxon>Magnoliopsida</taxon>
        <taxon>eudicotyledons</taxon>
        <taxon>Gunneridae</taxon>
        <taxon>Pentapetalae</taxon>
        <taxon>rosids</taxon>
        <taxon>malvids</taxon>
        <taxon>Brassicales</taxon>
        <taxon>Brassicaceae</taxon>
        <taxon>Brassiceae</taxon>
        <taxon>Brassica</taxon>
    </lineage>
</organism>
<evidence type="ECO:0000313" key="3">
    <source>
        <dbReference type="Proteomes" id="UP000823674"/>
    </source>
</evidence>
<keyword evidence="3" id="KW-1185">Reference proteome</keyword>
<dbReference type="CDD" id="cd20264">
    <property type="entry name" value="Complex1_LYR_LYRM4"/>
    <property type="match status" value="1"/>
</dbReference>
<protein>
    <recommendedName>
        <fullName evidence="1">Complex 1 LYR protein domain-containing protein</fullName>
    </recommendedName>
</protein>
<dbReference type="EMBL" id="JADBGQ010000007">
    <property type="protein sequence ID" value="KAG5390556.1"/>
    <property type="molecule type" value="Genomic_DNA"/>
</dbReference>
<proteinExistence type="predicted"/>
<feature type="domain" description="Complex 1 LYR protein" evidence="1">
    <location>
        <begin position="115"/>
        <end position="172"/>
    </location>
</feature>
<gene>
    <name evidence="2" type="primary">A08g509900.1_BraROA</name>
    <name evidence="2" type="ORF">IGI04_032097</name>
</gene>
<accession>A0ABQ7LVG7</accession>
<sequence>MNKNFKDQILIDVAAWHWVEKKNILFRLNTRKKKFALGHKEAIVFLISLGRKATKARKKAFLSATKAIVLLLISLGDKSDKGEKKKLFVYTNLEFRFLKFYSYLFPFPAMVDKGQVISLCRSLLRAGHQYPDYNIREYAKRRTLEGFRMNKNLTDHSKVEEAYAEGKKQLEVVERVVKVYLAYPPKTKNIMELKLQ</sequence>
<comment type="caution">
    <text evidence="2">The sequence shown here is derived from an EMBL/GenBank/DDBJ whole genome shotgun (WGS) entry which is preliminary data.</text>
</comment>